<evidence type="ECO:0000256" key="6">
    <source>
        <dbReference type="ARBA" id="ARBA00022827"/>
    </source>
</evidence>
<dbReference type="EMBL" id="MCBQ01003963">
    <property type="protein sequence ID" value="RKF81063.1"/>
    <property type="molecule type" value="Genomic_DNA"/>
</dbReference>
<dbReference type="SUPFAM" id="SSF55424">
    <property type="entry name" value="FAD/NAD-linked reductases, dimerisation (C-terminal) domain"/>
    <property type="match status" value="1"/>
</dbReference>
<dbReference type="InterPro" id="IPR016156">
    <property type="entry name" value="FAD/NAD-linked_Rdtase_dimer_sf"/>
</dbReference>
<dbReference type="Pfam" id="PF14759">
    <property type="entry name" value="Reductase_C"/>
    <property type="match status" value="1"/>
</dbReference>
<dbReference type="AlphaFoldDB" id="A0A420J2T1"/>
<comment type="caution">
    <text evidence="11">The sequence shown here is derived from an EMBL/GenBank/DDBJ whole genome shotgun (WGS) entry which is preliminary data.</text>
</comment>
<keyword evidence="9" id="KW-0411">Iron-sulfur</keyword>
<dbReference type="GO" id="GO:0016651">
    <property type="term" value="F:oxidoreductase activity, acting on NAD(P)H"/>
    <property type="evidence" value="ECO:0007669"/>
    <property type="project" value="TreeGrafter"/>
</dbReference>
<dbReference type="Gene3D" id="2.102.10.10">
    <property type="entry name" value="Rieske [2Fe-2S] iron-sulphur domain"/>
    <property type="match status" value="1"/>
</dbReference>
<dbReference type="InterPro" id="IPR028202">
    <property type="entry name" value="Reductase_C"/>
</dbReference>
<evidence type="ECO:0000259" key="10">
    <source>
        <dbReference type="PROSITE" id="PS51296"/>
    </source>
</evidence>
<accession>A0A420J2T1</accession>
<organism evidence="11 12">
    <name type="scientific">Golovinomyces cichoracearum</name>
    <dbReference type="NCBI Taxonomy" id="62708"/>
    <lineage>
        <taxon>Eukaryota</taxon>
        <taxon>Fungi</taxon>
        <taxon>Dikarya</taxon>
        <taxon>Ascomycota</taxon>
        <taxon>Pezizomycotina</taxon>
        <taxon>Leotiomycetes</taxon>
        <taxon>Erysiphales</taxon>
        <taxon>Erysiphaceae</taxon>
        <taxon>Golovinomyces</taxon>
    </lineage>
</organism>
<dbReference type="InterPro" id="IPR023753">
    <property type="entry name" value="FAD/NAD-binding_dom"/>
</dbReference>
<dbReference type="Gene3D" id="3.50.50.60">
    <property type="entry name" value="FAD/NAD(P)-binding domain"/>
    <property type="match status" value="2"/>
</dbReference>
<evidence type="ECO:0000256" key="1">
    <source>
        <dbReference type="ARBA" id="ARBA00001974"/>
    </source>
</evidence>
<comment type="cofactor">
    <cofactor evidence="1">
        <name>FAD</name>
        <dbReference type="ChEBI" id="CHEBI:57692"/>
    </cofactor>
</comment>
<evidence type="ECO:0000256" key="4">
    <source>
        <dbReference type="ARBA" id="ARBA00022714"/>
    </source>
</evidence>
<evidence type="ECO:0000256" key="9">
    <source>
        <dbReference type="ARBA" id="ARBA00023014"/>
    </source>
</evidence>
<dbReference type="InterPro" id="IPR017941">
    <property type="entry name" value="Rieske_2Fe-2S"/>
</dbReference>
<keyword evidence="4" id="KW-0001">2Fe-2S</keyword>
<dbReference type="PROSITE" id="PS51296">
    <property type="entry name" value="RIESKE"/>
    <property type="match status" value="1"/>
</dbReference>
<evidence type="ECO:0000256" key="5">
    <source>
        <dbReference type="ARBA" id="ARBA00022723"/>
    </source>
</evidence>
<dbReference type="Gene3D" id="3.30.390.30">
    <property type="match status" value="1"/>
</dbReference>
<dbReference type="PRINTS" id="PR00368">
    <property type="entry name" value="FADPNR"/>
</dbReference>
<dbReference type="PANTHER" id="PTHR43557">
    <property type="entry name" value="APOPTOSIS-INDUCING FACTOR 1"/>
    <property type="match status" value="1"/>
</dbReference>
<dbReference type="SUPFAM" id="SSF51905">
    <property type="entry name" value="FAD/NAD(P)-binding domain"/>
    <property type="match status" value="2"/>
</dbReference>
<gene>
    <name evidence="11" type="ORF">GcM3_039028</name>
</gene>
<reference evidence="11 12" key="1">
    <citation type="journal article" date="2018" name="BMC Genomics">
        <title>Comparative genome analyses reveal sequence features reflecting distinct modes of host-adaptation between dicot and monocot powdery mildew.</title>
        <authorList>
            <person name="Wu Y."/>
            <person name="Ma X."/>
            <person name="Pan Z."/>
            <person name="Kale S.D."/>
            <person name="Song Y."/>
            <person name="King H."/>
            <person name="Zhang Q."/>
            <person name="Presley C."/>
            <person name="Deng X."/>
            <person name="Wei C.I."/>
            <person name="Xiao S."/>
        </authorList>
    </citation>
    <scope>NUCLEOTIDE SEQUENCE [LARGE SCALE GENOMIC DNA]</scope>
    <source>
        <strain evidence="11">UMSG3</strain>
    </source>
</reference>
<dbReference type="InterPro" id="IPR036188">
    <property type="entry name" value="FAD/NAD-bd_sf"/>
</dbReference>
<dbReference type="InterPro" id="IPR036922">
    <property type="entry name" value="Rieske_2Fe-2S_sf"/>
</dbReference>
<evidence type="ECO:0000313" key="11">
    <source>
        <dbReference type="EMBL" id="RKF81063.1"/>
    </source>
</evidence>
<dbReference type="GO" id="GO:0051537">
    <property type="term" value="F:2 iron, 2 sulfur cluster binding"/>
    <property type="evidence" value="ECO:0007669"/>
    <property type="project" value="UniProtKB-KW"/>
</dbReference>
<dbReference type="PRINTS" id="PR00411">
    <property type="entry name" value="PNDRDTASEI"/>
</dbReference>
<dbReference type="Pfam" id="PF07992">
    <property type="entry name" value="Pyr_redox_2"/>
    <property type="match status" value="1"/>
</dbReference>
<protein>
    <submittedName>
        <fullName evidence="11">Apoptosis-inducing factor 1</fullName>
    </submittedName>
</protein>
<feature type="domain" description="Rieske" evidence="10">
    <location>
        <begin position="40"/>
        <end position="139"/>
    </location>
</feature>
<keyword evidence="3" id="KW-0285">Flavoprotein</keyword>
<evidence type="ECO:0000256" key="2">
    <source>
        <dbReference type="ARBA" id="ARBA00006442"/>
    </source>
</evidence>
<dbReference type="CDD" id="cd03478">
    <property type="entry name" value="Rieske_AIFL_N"/>
    <property type="match status" value="1"/>
</dbReference>
<dbReference type="GO" id="GO:0046872">
    <property type="term" value="F:metal ion binding"/>
    <property type="evidence" value="ECO:0007669"/>
    <property type="project" value="UniProtKB-KW"/>
</dbReference>
<dbReference type="GO" id="GO:0005737">
    <property type="term" value="C:cytoplasm"/>
    <property type="evidence" value="ECO:0007669"/>
    <property type="project" value="TreeGrafter"/>
</dbReference>
<evidence type="ECO:0000256" key="7">
    <source>
        <dbReference type="ARBA" id="ARBA00023002"/>
    </source>
</evidence>
<keyword evidence="7" id="KW-0560">Oxidoreductase</keyword>
<keyword evidence="5" id="KW-0479">Metal-binding</keyword>
<dbReference type="PANTHER" id="PTHR43557:SF2">
    <property type="entry name" value="RIESKE DOMAIN-CONTAINING PROTEIN-RELATED"/>
    <property type="match status" value="1"/>
</dbReference>
<keyword evidence="8" id="KW-0408">Iron</keyword>
<dbReference type="Proteomes" id="UP000283383">
    <property type="component" value="Unassembled WGS sequence"/>
</dbReference>
<dbReference type="InterPro" id="IPR050446">
    <property type="entry name" value="FAD-oxidoreductase/Apoptosis"/>
</dbReference>
<dbReference type="Pfam" id="PF00355">
    <property type="entry name" value="Rieske"/>
    <property type="match status" value="1"/>
</dbReference>
<dbReference type="SUPFAM" id="SSF50022">
    <property type="entry name" value="ISP domain"/>
    <property type="match status" value="1"/>
</dbReference>
<evidence type="ECO:0000313" key="12">
    <source>
        <dbReference type="Proteomes" id="UP000283383"/>
    </source>
</evidence>
<keyword evidence="6" id="KW-0274">FAD</keyword>
<comment type="similarity">
    <text evidence="2">Belongs to the FAD-dependent oxidoreductase family.</text>
</comment>
<dbReference type="STRING" id="62708.A0A420J2T1"/>
<name>A0A420J2T1_9PEZI</name>
<keyword evidence="12" id="KW-1185">Reference proteome</keyword>
<evidence type="ECO:0000256" key="3">
    <source>
        <dbReference type="ARBA" id="ARBA00022630"/>
    </source>
</evidence>
<proteinExistence type="inferred from homology"/>
<evidence type="ECO:0000256" key="8">
    <source>
        <dbReference type="ARBA" id="ARBA00023004"/>
    </source>
</evidence>
<sequence length="580" mass="62673">MRLVGLHFLTRSCRSIQISSPPFQNFIYPKYRKMSQEYRLKDLTCLNLKPGEKKEAEVEGIEGAKVLLCNSNGTVTAIGSKCTHYGAPLVKGVLTPDGRITCPWHGACFKAANGDIENAPALDALPCFKLSEKNGSVFITGEKDSITSSRRKPNIKISNIISDEKVVIIGGGSAALATVEALREKGFNGLITMISSENYLPIDRTKLSKALIDDPSKIALRDESWFQNGSIKIIYDEVTEVDFSSKKATTKSGNFYNYTKLILATGGTPRGLSLPGFKELNNIFTVRTTHHVKAINEAIGSKNKKIVIIGSSFIGMEMANALAKENDVTVVGSEEAPLTRVMGKEVGQFIQKAFVKNGVKFHMSASVESALPSKSDPSKVGSVELKSGTSLPVDLVILGTGVVPATSFLTQNPAIKLEIDGSIKTNEHFAVDGLRDVYAIGDIATFPCLGLAGNDKPVRIEHWNVAQNSGRIAAAHIISPSAKATSFVPIFWSALGSQLRYCGNSSSGWDDLILKGEPKELKFVAYYTKGEKIVAVGSIGFDPIVVQASELMRLGAMPSKSELLRDIDILKIRMPASVKI</sequence>